<accession>A0A444XFF9</accession>
<dbReference type="GO" id="GO:0016020">
    <property type="term" value="C:membrane"/>
    <property type="evidence" value="ECO:0007669"/>
    <property type="project" value="UniProtKB-SubCell"/>
</dbReference>
<evidence type="ECO:0000256" key="9">
    <source>
        <dbReference type="ARBA" id="ARBA00023033"/>
    </source>
</evidence>
<evidence type="ECO:0000313" key="17">
    <source>
        <dbReference type="Proteomes" id="UP000464620"/>
    </source>
</evidence>
<evidence type="ECO:0000256" key="7">
    <source>
        <dbReference type="ARBA" id="ARBA00023002"/>
    </source>
</evidence>
<dbReference type="PRINTS" id="PR00385">
    <property type="entry name" value="P450"/>
</dbReference>
<dbReference type="PANTHER" id="PTHR47947:SF1">
    <property type="entry name" value="CYTOCHROME P450 82E3"/>
    <property type="match status" value="1"/>
</dbReference>
<dbReference type="InterPro" id="IPR001128">
    <property type="entry name" value="Cyt_P450"/>
</dbReference>
<feature type="transmembrane region" description="Helical" evidence="13">
    <location>
        <begin position="12"/>
        <end position="32"/>
    </location>
</feature>
<keyword evidence="10 13" id="KW-0472">Membrane</keyword>
<name>A0A444XFF9_ARAHY</name>
<evidence type="ECO:0000256" key="8">
    <source>
        <dbReference type="ARBA" id="ARBA00023004"/>
    </source>
</evidence>
<dbReference type="STRING" id="3818.A0A444XFF9"/>
<keyword evidence="9 12" id="KW-0503">Monooxygenase</keyword>
<keyword evidence="16" id="KW-1185">Reference proteome</keyword>
<evidence type="ECO:0000256" key="3">
    <source>
        <dbReference type="ARBA" id="ARBA00022617"/>
    </source>
</evidence>
<evidence type="ECO:0000256" key="12">
    <source>
        <dbReference type="RuleBase" id="RU000461"/>
    </source>
</evidence>
<evidence type="ECO:0000256" key="6">
    <source>
        <dbReference type="ARBA" id="ARBA00022989"/>
    </source>
</evidence>
<evidence type="ECO:0000256" key="4">
    <source>
        <dbReference type="ARBA" id="ARBA00022692"/>
    </source>
</evidence>
<evidence type="ECO:0000256" key="2">
    <source>
        <dbReference type="ARBA" id="ARBA00010617"/>
    </source>
</evidence>
<dbReference type="Pfam" id="PF00067">
    <property type="entry name" value="p450"/>
    <property type="match status" value="1"/>
</dbReference>
<evidence type="ECO:0000256" key="1">
    <source>
        <dbReference type="ARBA" id="ARBA00004167"/>
    </source>
</evidence>
<keyword evidence="5 11" id="KW-0479">Metal-binding</keyword>
<feature type="binding site" description="axial binding residue" evidence="11">
    <location>
        <position position="473"/>
    </location>
    <ligand>
        <name>heme</name>
        <dbReference type="ChEBI" id="CHEBI:30413"/>
    </ligand>
    <ligandPart>
        <name>Fe</name>
        <dbReference type="ChEBI" id="CHEBI:18248"/>
    </ligandPart>
</feature>
<keyword evidence="8 11" id="KW-0408">Iron</keyword>
<organism evidence="15 16">
    <name type="scientific">Arachis hypogaea</name>
    <name type="common">Peanut</name>
    <dbReference type="NCBI Taxonomy" id="3818"/>
    <lineage>
        <taxon>Eukaryota</taxon>
        <taxon>Viridiplantae</taxon>
        <taxon>Streptophyta</taxon>
        <taxon>Embryophyta</taxon>
        <taxon>Tracheophyta</taxon>
        <taxon>Spermatophyta</taxon>
        <taxon>Magnoliopsida</taxon>
        <taxon>eudicotyledons</taxon>
        <taxon>Gunneridae</taxon>
        <taxon>Pentapetalae</taxon>
        <taxon>rosids</taxon>
        <taxon>fabids</taxon>
        <taxon>Fabales</taxon>
        <taxon>Fabaceae</taxon>
        <taxon>Papilionoideae</taxon>
        <taxon>50 kb inversion clade</taxon>
        <taxon>dalbergioids sensu lato</taxon>
        <taxon>Dalbergieae</taxon>
        <taxon>Pterocarpus clade</taxon>
        <taxon>Arachis</taxon>
    </lineage>
</organism>
<dbReference type="GO" id="GO:0005506">
    <property type="term" value="F:iron ion binding"/>
    <property type="evidence" value="ECO:0007669"/>
    <property type="project" value="InterPro"/>
</dbReference>
<dbReference type="AlphaFoldDB" id="A0A444XFF9"/>
<dbReference type="PRINTS" id="PR00463">
    <property type="entry name" value="EP450I"/>
</dbReference>
<dbReference type="GO" id="GO:0020037">
    <property type="term" value="F:heme binding"/>
    <property type="evidence" value="ECO:0007669"/>
    <property type="project" value="InterPro"/>
</dbReference>
<dbReference type="EMBL" id="SDMP01000019">
    <property type="protein sequence ID" value="RYQ88481.1"/>
    <property type="molecule type" value="Genomic_DNA"/>
</dbReference>
<dbReference type="FunFam" id="1.10.630.10:FF:000026">
    <property type="entry name" value="Cytochrome P450 82C4"/>
    <property type="match status" value="1"/>
</dbReference>
<evidence type="ECO:0000313" key="16">
    <source>
        <dbReference type="Proteomes" id="UP000289738"/>
    </source>
</evidence>
<dbReference type="PANTHER" id="PTHR47947">
    <property type="entry name" value="CYTOCHROME P450 82C3-RELATED"/>
    <property type="match status" value="1"/>
</dbReference>
<protein>
    <submittedName>
        <fullName evidence="14">Cytochrome P450</fullName>
    </submittedName>
</protein>
<evidence type="ECO:0000313" key="14">
    <source>
        <dbReference type="EMBL" id="QHN76647.1"/>
    </source>
</evidence>
<evidence type="ECO:0000256" key="5">
    <source>
        <dbReference type="ARBA" id="ARBA00022723"/>
    </source>
</evidence>
<comment type="similarity">
    <text evidence="2 12">Belongs to the cytochrome P450 family.</text>
</comment>
<dbReference type="PROSITE" id="PS00086">
    <property type="entry name" value="CYTOCHROME_P450"/>
    <property type="match status" value="1"/>
</dbReference>
<reference evidence="14 17" key="2">
    <citation type="submission" date="2020-01" db="EMBL/GenBank/DDBJ databases">
        <title>Genome sequence of Arachis hypogaea, cultivar Shitouqi.</title>
        <authorList>
            <person name="Zhuang W."/>
            <person name="Chen H."/>
            <person name="Varshney R."/>
            <person name="Wang D."/>
            <person name="Ming R."/>
        </authorList>
    </citation>
    <scope>NUCLEOTIDE SEQUENCE [LARGE SCALE GENOMIC DNA]</scope>
    <source>
        <tissue evidence="14">Young leaf</tissue>
    </source>
</reference>
<dbReference type="GO" id="GO:0016705">
    <property type="term" value="F:oxidoreductase activity, acting on paired donors, with incorporation or reduction of molecular oxygen"/>
    <property type="evidence" value="ECO:0007669"/>
    <property type="project" value="InterPro"/>
</dbReference>
<dbReference type="Proteomes" id="UP000289738">
    <property type="component" value="Chromosome B09"/>
</dbReference>
<dbReference type="GO" id="GO:0004497">
    <property type="term" value="F:monooxygenase activity"/>
    <property type="evidence" value="ECO:0007669"/>
    <property type="project" value="UniProtKB-KW"/>
</dbReference>
<keyword evidence="4 13" id="KW-0812">Transmembrane</keyword>
<evidence type="ECO:0000313" key="15">
    <source>
        <dbReference type="EMBL" id="RYQ88481.1"/>
    </source>
</evidence>
<dbReference type="Gene3D" id="1.10.630.10">
    <property type="entry name" value="Cytochrome P450"/>
    <property type="match status" value="1"/>
</dbReference>
<dbReference type="InterPro" id="IPR036396">
    <property type="entry name" value="Cyt_P450_sf"/>
</dbReference>
<proteinExistence type="inferred from homology"/>
<comment type="cofactor">
    <cofactor evidence="11">
        <name>heme</name>
        <dbReference type="ChEBI" id="CHEBI:30413"/>
    </cofactor>
</comment>
<dbReference type="SUPFAM" id="SSF48264">
    <property type="entry name" value="Cytochrome P450"/>
    <property type="match status" value="1"/>
</dbReference>
<keyword evidence="6 13" id="KW-1133">Transmembrane helix</keyword>
<reference evidence="15 16" key="1">
    <citation type="submission" date="2019-01" db="EMBL/GenBank/DDBJ databases">
        <title>Sequencing of cultivated peanut Arachis hypogaea provides insights into genome evolution and oil improvement.</title>
        <authorList>
            <person name="Chen X."/>
        </authorList>
    </citation>
    <scope>NUCLEOTIDE SEQUENCE [LARGE SCALE GENOMIC DNA]</scope>
    <source>
        <strain evidence="16">cv. Fuhuasheng</strain>
        <strain evidence="15">GDAAS-fuhuasheng2018</strain>
        <tissue evidence="15">Leaves</tissue>
    </source>
</reference>
<evidence type="ECO:0000256" key="11">
    <source>
        <dbReference type="PIRSR" id="PIRSR602401-1"/>
    </source>
</evidence>
<dbReference type="Proteomes" id="UP000464620">
    <property type="component" value="Chromosome B09"/>
</dbReference>
<dbReference type="InterPro" id="IPR017972">
    <property type="entry name" value="Cyt_P450_CS"/>
</dbReference>
<dbReference type="EMBL" id="CP031001">
    <property type="protein sequence ID" value="QHN76647.1"/>
    <property type="molecule type" value="Genomic_DNA"/>
</dbReference>
<gene>
    <name evidence="15" type="ORF">Ahy_B09g095650</name>
    <name evidence="14" type="ORF">DS421_19g645720</name>
</gene>
<keyword evidence="7 12" id="KW-0560">Oxidoreductase</keyword>
<dbReference type="InterPro" id="IPR050651">
    <property type="entry name" value="Plant_Cytochrome_P450_Monoox"/>
</dbReference>
<evidence type="ECO:0000256" key="13">
    <source>
        <dbReference type="SAM" id="Phobius"/>
    </source>
</evidence>
<evidence type="ECO:0000256" key="10">
    <source>
        <dbReference type="ARBA" id="ARBA00023136"/>
    </source>
</evidence>
<comment type="subcellular location">
    <subcellularLocation>
        <location evidence="1">Membrane</location>
        <topology evidence="1">Single-pass membrane protein</topology>
    </subcellularLocation>
</comment>
<keyword evidence="3 11" id="KW-0349">Heme</keyword>
<dbReference type="InterPro" id="IPR002401">
    <property type="entry name" value="Cyt_P450_E_grp-I"/>
</dbReference>
<sequence length="538" mass="61088">MMKSDIITMDYSLSLPTITLISLTLFFLYNIWRIITKKPSIHQKESNIIKQPPQPFVALPLIGHLHLLGTKTPLHRTFASLADKYGPVFQIYFGSLPAIVISNKEGIKECFTKNDKVLASRTPSSRGTHLAYNNAAFGFAPYGPYWAKQRKLAVLELLSSRRLESLRHVYESEIDTLIKDLLIHLSNNNSSMVVMSEWFERLTFNVITKIVAGKRYFSYLEDVDDLEAHKVVNLVKEFMQLAGGFVLSDAIPLLRWIGVEGRVLKSMKRIGRDLDTLIGRWVEEHKMKGNMVNSSSEKQDFIDVMLSIVEDDPESGHSRDTIIKAHVMNLILAGTETTSTTMTWILAALMNNKHSLKLAQEEINHHVGKDRKVEASDIKNLTYLQAIFKETLRLYPPTPLLLPHGASSDCSINGYYVPKGADVFLNVWKLHRDPSIWSEPEKFSPERFINGDGEVDEGHHFEYLPFGLGRRACPGFTLATQVILITVARLLQGFDFHLFMDEPVDMREGFGLTLLKLNPLQICLTPLVTTELYQSHIY</sequence>